<dbReference type="Proteomes" id="UP001164693">
    <property type="component" value="Chromosome"/>
</dbReference>
<dbReference type="EMBL" id="CP097463">
    <property type="protein sequence ID" value="WAX56189.1"/>
    <property type="molecule type" value="Genomic_DNA"/>
</dbReference>
<organism evidence="1 2">
    <name type="scientific">Jatrophihabitans cynanchi</name>
    <dbReference type="NCBI Taxonomy" id="2944128"/>
    <lineage>
        <taxon>Bacteria</taxon>
        <taxon>Bacillati</taxon>
        <taxon>Actinomycetota</taxon>
        <taxon>Actinomycetes</taxon>
        <taxon>Jatrophihabitantales</taxon>
        <taxon>Jatrophihabitantaceae</taxon>
        <taxon>Jatrophihabitans</taxon>
    </lineage>
</organism>
<dbReference type="RefSeq" id="WP_269442719.1">
    <property type="nucleotide sequence ID" value="NZ_CP097463.1"/>
</dbReference>
<accession>A0ABY7JYF7</accession>
<keyword evidence="2" id="KW-1185">Reference proteome</keyword>
<evidence type="ECO:0000313" key="1">
    <source>
        <dbReference type="EMBL" id="WAX56189.1"/>
    </source>
</evidence>
<name>A0ABY7JYF7_9ACTN</name>
<reference evidence="1" key="1">
    <citation type="submission" date="2022-05" db="EMBL/GenBank/DDBJ databases">
        <title>Jatrophihabitans sp. SB3-54 whole genome sequence.</title>
        <authorList>
            <person name="Suh M.K."/>
            <person name="Eom M.K."/>
            <person name="Kim J.S."/>
            <person name="Kim H.S."/>
            <person name="Do H.E."/>
            <person name="Shin Y.K."/>
            <person name="Lee J.-S."/>
        </authorList>
    </citation>
    <scope>NUCLEOTIDE SEQUENCE</scope>
    <source>
        <strain evidence="1">SB3-54</strain>
    </source>
</reference>
<protein>
    <submittedName>
        <fullName evidence="1">Uncharacterized protein</fullName>
    </submittedName>
</protein>
<proteinExistence type="predicted"/>
<evidence type="ECO:0000313" key="2">
    <source>
        <dbReference type="Proteomes" id="UP001164693"/>
    </source>
</evidence>
<sequence>MADPERDGDPPLGWCADNVEARGGTRTRWVCADCTRRHVRAIEAKLDQNWW</sequence>
<gene>
    <name evidence="1" type="ORF">M6B22_16830</name>
</gene>